<feature type="region of interest" description="Disordered" evidence="1">
    <location>
        <begin position="37"/>
        <end position="149"/>
    </location>
</feature>
<feature type="compositionally biased region" description="Acidic residues" evidence="1">
    <location>
        <begin position="125"/>
        <end position="137"/>
    </location>
</feature>
<name>A0ABD3R2Y0_9STRA</name>
<dbReference type="Pfam" id="PF11947">
    <property type="entry name" value="DUF3464"/>
    <property type="match status" value="1"/>
</dbReference>
<accession>A0ABD3R2Y0</accession>
<evidence type="ECO:0000256" key="1">
    <source>
        <dbReference type="SAM" id="MobiDB-lite"/>
    </source>
</evidence>
<organism evidence="3 4">
    <name type="scientific">Cyclostephanos tholiformis</name>
    <dbReference type="NCBI Taxonomy" id="382380"/>
    <lineage>
        <taxon>Eukaryota</taxon>
        <taxon>Sar</taxon>
        <taxon>Stramenopiles</taxon>
        <taxon>Ochrophyta</taxon>
        <taxon>Bacillariophyta</taxon>
        <taxon>Coscinodiscophyceae</taxon>
        <taxon>Thalassiosirophycidae</taxon>
        <taxon>Stephanodiscales</taxon>
        <taxon>Stephanodiscaceae</taxon>
        <taxon>Cyclostephanos</taxon>
    </lineage>
</organism>
<comment type="caution">
    <text evidence="3">The sequence shown here is derived from an EMBL/GenBank/DDBJ whole genome shotgun (WGS) entry which is preliminary data.</text>
</comment>
<dbReference type="Proteomes" id="UP001530377">
    <property type="component" value="Unassembled WGS sequence"/>
</dbReference>
<feature type="transmembrane region" description="Helical" evidence="2">
    <location>
        <begin position="225"/>
        <end position="247"/>
    </location>
</feature>
<evidence type="ECO:0000256" key="2">
    <source>
        <dbReference type="SAM" id="Phobius"/>
    </source>
</evidence>
<proteinExistence type="predicted"/>
<gene>
    <name evidence="3" type="ORF">ACHAXA_011012</name>
</gene>
<evidence type="ECO:0000313" key="4">
    <source>
        <dbReference type="Proteomes" id="UP001530377"/>
    </source>
</evidence>
<dbReference type="PANTHER" id="PTHR34575:SF1">
    <property type="entry name" value="PROTEIN PAM68, CHLOROPLASTIC"/>
    <property type="match status" value="1"/>
</dbReference>
<dbReference type="InterPro" id="IPR021855">
    <property type="entry name" value="PAM68-like"/>
</dbReference>
<keyword evidence="4" id="KW-1185">Reference proteome</keyword>
<feature type="compositionally biased region" description="Low complexity" evidence="1">
    <location>
        <begin position="81"/>
        <end position="90"/>
    </location>
</feature>
<reference evidence="3 4" key="1">
    <citation type="submission" date="2024-10" db="EMBL/GenBank/DDBJ databases">
        <title>Updated reference genomes for cyclostephanoid diatoms.</title>
        <authorList>
            <person name="Roberts W.R."/>
            <person name="Alverson A.J."/>
        </authorList>
    </citation>
    <scope>NUCLEOTIDE SEQUENCE [LARGE SCALE GENOMIC DNA]</scope>
    <source>
        <strain evidence="3 4">AJA228-03</strain>
    </source>
</reference>
<evidence type="ECO:0000313" key="3">
    <source>
        <dbReference type="EMBL" id="KAL3807078.1"/>
    </source>
</evidence>
<dbReference type="EMBL" id="JALLPB020000675">
    <property type="protein sequence ID" value="KAL3807078.1"/>
    <property type="molecule type" value="Genomic_DNA"/>
</dbReference>
<keyword evidence="2" id="KW-1133">Transmembrane helix</keyword>
<keyword evidence="2" id="KW-0472">Membrane</keyword>
<feature type="transmembrane region" description="Helical" evidence="2">
    <location>
        <begin position="193"/>
        <end position="213"/>
    </location>
</feature>
<dbReference type="AlphaFoldDB" id="A0ABD3R2Y0"/>
<keyword evidence="2" id="KW-0812">Transmembrane</keyword>
<sequence>MVTRLSAAIAAIAVATLANRDGVVAGFIPPPPSSSAFAYTAPSSSCRPSTPSIVRQRRSSSPSSSSRTILVTMAGRGFGDKPTTTTTKTTGTRKKSSPPPSSSSVETGKGEEGGGGDLISTSTGEGEDGEGEGEDDVASGSTLLRTLRSRDAERRDDELRKIRALREADALLAEDAGAAVIPERVARRMGRRMLPFVGIPLFGSVGSFVGFWYMATYGDMEFQPAIVATTSFVFLAIGLLVRALLWVGGDGGGMGGGWERWDIAISFHSIIR</sequence>
<protein>
    <submittedName>
        <fullName evidence="3">Uncharacterized protein</fullName>
    </submittedName>
</protein>
<dbReference type="PANTHER" id="PTHR34575">
    <property type="entry name" value="PROTEIN PAM68, CHLOROPLASTIC"/>
    <property type="match status" value="1"/>
</dbReference>